<dbReference type="EC" id="2.7.13.3" evidence="2"/>
<dbReference type="Gene3D" id="1.10.287.130">
    <property type="match status" value="1"/>
</dbReference>
<dbReference type="PANTHER" id="PTHR43711">
    <property type="entry name" value="TWO-COMPONENT HISTIDINE KINASE"/>
    <property type="match status" value="1"/>
</dbReference>
<comment type="caution">
    <text evidence="9">The sequence shown here is derived from an EMBL/GenBank/DDBJ whole genome shotgun (WGS) entry which is preliminary data.</text>
</comment>
<keyword evidence="5 9" id="KW-0418">Kinase</keyword>
<evidence type="ECO:0000256" key="4">
    <source>
        <dbReference type="ARBA" id="ARBA00022679"/>
    </source>
</evidence>
<dbReference type="Pfam" id="PF00512">
    <property type="entry name" value="HisKA"/>
    <property type="match status" value="1"/>
</dbReference>
<keyword evidence="6" id="KW-0902">Two-component regulatory system</keyword>
<keyword evidence="3" id="KW-0597">Phosphoprotein</keyword>
<organism evidence="9 10">
    <name type="scientific">Dyadobacter frigoris</name>
    <dbReference type="NCBI Taxonomy" id="2576211"/>
    <lineage>
        <taxon>Bacteria</taxon>
        <taxon>Pseudomonadati</taxon>
        <taxon>Bacteroidota</taxon>
        <taxon>Cytophagia</taxon>
        <taxon>Cytophagales</taxon>
        <taxon>Spirosomataceae</taxon>
        <taxon>Dyadobacter</taxon>
    </lineage>
</organism>
<dbReference type="InterPro" id="IPR036890">
    <property type="entry name" value="HATPase_C_sf"/>
</dbReference>
<evidence type="ECO:0000256" key="3">
    <source>
        <dbReference type="ARBA" id="ARBA00022553"/>
    </source>
</evidence>
<dbReference type="InterPro" id="IPR003661">
    <property type="entry name" value="HisK_dim/P_dom"/>
</dbReference>
<dbReference type="PRINTS" id="PR00344">
    <property type="entry name" value="BCTRLSENSOR"/>
</dbReference>
<dbReference type="PANTHER" id="PTHR43711:SF31">
    <property type="entry name" value="HISTIDINE KINASE"/>
    <property type="match status" value="1"/>
</dbReference>
<dbReference type="InterPro" id="IPR050736">
    <property type="entry name" value="Sensor_HK_Regulatory"/>
</dbReference>
<dbReference type="PROSITE" id="PS50109">
    <property type="entry name" value="HIS_KIN"/>
    <property type="match status" value="1"/>
</dbReference>
<accession>A0A4U6D0Z2</accession>
<dbReference type="EMBL" id="SZVO01000012">
    <property type="protein sequence ID" value="TKT89418.1"/>
    <property type="molecule type" value="Genomic_DNA"/>
</dbReference>
<keyword evidence="7" id="KW-1133">Transmembrane helix</keyword>
<keyword evidence="10" id="KW-1185">Reference proteome</keyword>
<reference evidence="9 10" key="1">
    <citation type="submission" date="2019-05" db="EMBL/GenBank/DDBJ databases">
        <title>Dyadobacter AR-3-8 sp. nov., isolated from arctic soil.</title>
        <authorList>
            <person name="Chaudhary D.K."/>
        </authorList>
    </citation>
    <scope>NUCLEOTIDE SEQUENCE [LARGE SCALE GENOMIC DNA]</scope>
    <source>
        <strain evidence="9 10">AR-3-8</strain>
    </source>
</reference>
<evidence type="ECO:0000313" key="9">
    <source>
        <dbReference type="EMBL" id="TKT89418.1"/>
    </source>
</evidence>
<dbReference type="Gene3D" id="3.30.565.10">
    <property type="entry name" value="Histidine kinase-like ATPase, C-terminal domain"/>
    <property type="match status" value="1"/>
</dbReference>
<protein>
    <recommendedName>
        <fullName evidence="2">histidine kinase</fullName>
        <ecNumber evidence="2">2.7.13.3</ecNumber>
    </recommendedName>
</protein>
<evidence type="ECO:0000256" key="5">
    <source>
        <dbReference type="ARBA" id="ARBA00022777"/>
    </source>
</evidence>
<gene>
    <name evidence="9" type="ORF">FDK13_24020</name>
</gene>
<dbReference type="InterPro" id="IPR036097">
    <property type="entry name" value="HisK_dim/P_sf"/>
</dbReference>
<comment type="catalytic activity">
    <reaction evidence="1">
        <text>ATP + protein L-histidine = ADP + protein N-phospho-L-histidine.</text>
        <dbReference type="EC" id="2.7.13.3"/>
    </reaction>
</comment>
<feature type="domain" description="Histidine kinase" evidence="8">
    <location>
        <begin position="234"/>
        <end position="449"/>
    </location>
</feature>
<keyword evidence="7" id="KW-0472">Membrane</keyword>
<evidence type="ECO:0000256" key="2">
    <source>
        <dbReference type="ARBA" id="ARBA00012438"/>
    </source>
</evidence>
<evidence type="ECO:0000256" key="1">
    <source>
        <dbReference type="ARBA" id="ARBA00000085"/>
    </source>
</evidence>
<dbReference type="GO" id="GO:0000155">
    <property type="term" value="F:phosphorelay sensor kinase activity"/>
    <property type="evidence" value="ECO:0007669"/>
    <property type="project" value="InterPro"/>
</dbReference>
<dbReference type="CDD" id="cd00082">
    <property type="entry name" value="HisKA"/>
    <property type="match status" value="1"/>
</dbReference>
<feature type="transmembrane region" description="Helical" evidence="7">
    <location>
        <begin position="87"/>
        <end position="104"/>
    </location>
</feature>
<dbReference type="Pfam" id="PF02518">
    <property type="entry name" value="HATPase_c"/>
    <property type="match status" value="1"/>
</dbReference>
<dbReference type="AlphaFoldDB" id="A0A4U6D0Z2"/>
<dbReference type="SUPFAM" id="SSF47384">
    <property type="entry name" value="Homodimeric domain of signal transducing histidine kinase"/>
    <property type="match status" value="1"/>
</dbReference>
<evidence type="ECO:0000256" key="7">
    <source>
        <dbReference type="SAM" id="Phobius"/>
    </source>
</evidence>
<feature type="transmembrane region" description="Helical" evidence="7">
    <location>
        <begin position="28"/>
        <end position="46"/>
    </location>
</feature>
<proteinExistence type="predicted"/>
<dbReference type="RefSeq" id="WP_137342555.1">
    <property type="nucleotide sequence ID" value="NZ_SZVO01000012.1"/>
</dbReference>
<dbReference type="OrthoDB" id="9810447at2"/>
<dbReference type="InterPro" id="IPR005467">
    <property type="entry name" value="His_kinase_dom"/>
</dbReference>
<keyword evidence="4" id="KW-0808">Transferase</keyword>
<dbReference type="SMART" id="SM00388">
    <property type="entry name" value="HisKA"/>
    <property type="match status" value="1"/>
</dbReference>
<sequence length="459" mass="51801">MKSKIFPKTALLDRYWIRLTGHPSEFPLNARIFHSACLISIGALIYNVPFNFFVGLPDVAMACVLVLILCFGLYYASRFLHKVKTSIFISNFLGLGLFIFTYFVNSGLSGPSDQFFLLFLLLSISISPVEQYKIWVPVNIGIVLTLHFTEYYYPKLFPDPYSSRLEHFIDQTSSYIEVALLIFFCTSYIRKSYEREKLSALIKTKSIEKKNLRIVKQNQELESLSAEKSKLMSIIAHDLRSPLSSIQSYLELLSSYGLDETEKIDIEKDLLHATKDTLALLTKLLAWSKSQLHGISAYLEHLNVNDLLADTLDFEKTVASSKDILLDYSFDPDLTIYADKDMMQLIIRNFIGNAIKFTHKGGVISVSAKTEPGSCIISIKDTGIGIPEERQQDLFSLKAESTFGTKGEKGVGLGLLLCIEYIKAQNGEIWFESTPDQGSCFYISVPRNAAISNHPFELN</sequence>
<dbReference type="InterPro" id="IPR003594">
    <property type="entry name" value="HATPase_dom"/>
</dbReference>
<dbReference type="SMART" id="SM00387">
    <property type="entry name" value="HATPase_c"/>
    <property type="match status" value="1"/>
</dbReference>
<name>A0A4U6D0Z2_9BACT</name>
<dbReference type="Proteomes" id="UP000304900">
    <property type="component" value="Unassembled WGS sequence"/>
</dbReference>
<feature type="transmembrane region" description="Helical" evidence="7">
    <location>
        <begin position="52"/>
        <end position="75"/>
    </location>
</feature>
<dbReference type="InterPro" id="IPR004358">
    <property type="entry name" value="Sig_transdc_His_kin-like_C"/>
</dbReference>
<evidence type="ECO:0000259" key="8">
    <source>
        <dbReference type="PROSITE" id="PS50109"/>
    </source>
</evidence>
<keyword evidence="7" id="KW-0812">Transmembrane</keyword>
<dbReference type="SUPFAM" id="SSF55874">
    <property type="entry name" value="ATPase domain of HSP90 chaperone/DNA topoisomerase II/histidine kinase"/>
    <property type="match status" value="1"/>
</dbReference>
<evidence type="ECO:0000256" key="6">
    <source>
        <dbReference type="ARBA" id="ARBA00023012"/>
    </source>
</evidence>
<evidence type="ECO:0000313" key="10">
    <source>
        <dbReference type="Proteomes" id="UP000304900"/>
    </source>
</evidence>